<proteinExistence type="predicted"/>
<feature type="region of interest" description="Disordered" evidence="1">
    <location>
        <begin position="1"/>
        <end position="25"/>
    </location>
</feature>
<organism evidence="2 3">
    <name type="scientific">Inhella inkyongensis</name>
    <dbReference type="NCBI Taxonomy" id="392593"/>
    <lineage>
        <taxon>Bacteria</taxon>
        <taxon>Pseudomonadati</taxon>
        <taxon>Pseudomonadota</taxon>
        <taxon>Betaproteobacteria</taxon>
        <taxon>Burkholderiales</taxon>
        <taxon>Sphaerotilaceae</taxon>
        <taxon>Inhella</taxon>
    </lineage>
</organism>
<reference evidence="2 3" key="1">
    <citation type="submission" date="2020-08" db="EMBL/GenBank/DDBJ databases">
        <title>Genomic Encyclopedia of Type Strains, Phase IV (KMG-IV): sequencing the most valuable type-strain genomes for metagenomic binning, comparative biology and taxonomic classification.</title>
        <authorList>
            <person name="Goeker M."/>
        </authorList>
    </citation>
    <scope>NUCLEOTIDE SEQUENCE [LARGE SCALE GENOMIC DNA]</scope>
    <source>
        <strain evidence="2 3">DSM 23958</strain>
    </source>
</reference>
<keyword evidence="3" id="KW-1185">Reference proteome</keyword>
<sequence length="68" mass="7233">MAKKNPTASQGASEAPATQTYRVGGTPILLDGERYESGDAIELTEAKARGLDVRLDVRQAPADTESQE</sequence>
<dbReference type="RefSeq" id="WP_138855910.1">
    <property type="nucleotide sequence ID" value="NZ_CP040709.1"/>
</dbReference>
<gene>
    <name evidence="2" type="ORF">HNQ51_001721</name>
</gene>
<evidence type="ECO:0000256" key="1">
    <source>
        <dbReference type="SAM" id="MobiDB-lite"/>
    </source>
</evidence>
<evidence type="ECO:0000313" key="2">
    <source>
        <dbReference type="EMBL" id="MBB5204407.1"/>
    </source>
</evidence>
<evidence type="ECO:0000313" key="3">
    <source>
        <dbReference type="Proteomes" id="UP000554837"/>
    </source>
</evidence>
<protein>
    <submittedName>
        <fullName evidence="2">Uncharacterized protein</fullName>
    </submittedName>
</protein>
<comment type="caution">
    <text evidence="2">The sequence shown here is derived from an EMBL/GenBank/DDBJ whole genome shotgun (WGS) entry which is preliminary data.</text>
</comment>
<feature type="compositionally biased region" description="Polar residues" evidence="1">
    <location>
        <begin position="1"/>
        <end position="21"/>
    </location>
</feature>
<dbReference type="EMBL" id="JACHHO010000002">
    <property type="protein sequence ID" value="MBB5204407.1"/>
    <property type="molecule type" value="Genomic_DNA"/>
</dbReference>
<dbReference type="AlphaFoldDB" id="A0A840S025"/>
<name>A0A840S025_9BURK</name>
<accession>A0A840S025</accession>
<dbReference type="Proteomes" id="UP000554837">
    <property type="component" value="Unassembled WGS sequence"/>
</dbReference>